<dbReference type="Pfam" id="PF00237">
    <property type="entry name" value="Ribosomal_L22"/>
    <property type="match status" value="1"/>
</dbReference>
<evidence type="ECO:0000256" key="4">
    <source>
        <dbReference type="RuleBase" id="RU004005"/>
    </source>
</evidence>
<keyword evidence="3 4" id="KW-0687">Ribonucleoprotein</keyword>
<organism evidence="6 7">
    <name type="scientific">Talaromyces islandicus</name>
    <name type="common">Penicillium islandicum</name>
    <dbReference type="NCBI Taxonomy" id="28573"/>
    <lineage>
        <taxon>Eukaryota</taxon>
        <taxon>Fungi</taxon>
        <taxon>Dikarya</taxon>
        <taxon>Ascomycota</taxon>
        <taxon>Pezizomycotina</taxon>
        <taxon>Eurotiomycetes</taxon>
        <taxon>Eurotiomycetidae</taxon>
        <taxon>Eurotiales</taxon>
        <taxon>Trichocomaceae</taxon>
        <taxon>Talaromyces</taxon>
        <taxon>Talaromyces sect. Islandici</taxon>
    </lineage>
</organism>
<reference evidence="6 7" key="1">
    <citation type="submission" date="2015-04" db="EMBL/GenBank/DDBJ databases">
        <authorList>
            <person name="Syromyatnikov M.Y."/>
            <person name="Popov V.N."/>
        </authorList>
    </citation>
    <scope>NUCLEOTIDE SEQUENCE [LARGE SCALE GENOMIC DNA]</scope>
    <source>
        <strain evidence="6">WF-38-12</strain>
    </source>
</reference>
<evidence type="ECO:0008006" key="8">
    <source>
        <dbReference type="Google" id="ProtNLM"/>
    </source>
</evidence>
<evidence type="ECO:0000256" key="1">
    <source>
        <dbReference type="ARBA" id="ARBA00009451"/>
    </source>
</evidence>
<feature type="compositionally biased region" description="Basic and acidic residues" evidence="5">
    <location>
        <begin position="15"/>
        <end position="28"/>
    </location>
</feature>
<dbReference type="InterPro" id="IPR036394">
    <property type="entry name" value="Ribosomal_uL22_sf"/>
</dbReference>
<keyword evidence="2 4" id="KW-0689">Ribosomal protein</keyword>
<dbReference type="Gene3D" id="3.90.470.10">
    <property type="entry name" value="Ribosomal protein L22/L17"/>
    <property type="match status" value="1"/>
</dbReference>
<dbReference type="PANTHER" id="PTHR13501">
    <property type="entry name" value="CHLOROPLAST 50S RIBOSOMAL PROTEIN L22-RELATED"/>
    <property type="match status" value="1"/>
</dbReference>
<dbReference type="GO" id="GO:0015934">
    <property type="term" value="C:large ribosomal subunit"/>
    <property type="evidence" value="ECO:0007669"/>
    <property type="project" value="InterPro"/>
</dbReference>
<dbReference type="AlphaFoldDB" id="A0A0U1LYE7"/>
<comment type="similarity">
    <text evidence="1 4">Belongs to the universal ribosomal protein uL22 family.</text>
</comment>
<evidence type="ECO:0000256" key="2">
    <source>
        <dbReference type="ARBA" id="ARBA00022980"/>
    </source>
</evidence>
<proteinExistence type="inferred from homology"/>
<evidence type="ECO:0000256" key="5">
    <source>
        <dbReference type="SAM" id="MobiDB-lite"/>
    </source>
</evidence>
<dbReference type="Proteomes" id="UP000054383">
    <property type="component" value="Unassembled WGS sequence"/>
</dbReference>
<evidence type="ECO:0000313" key="7">
    <source>
        <dbReference type="Proteomes" id="UP000054383"/>
    </source>
</evidence>
<dbReference type="InterPro" id="IPR047867">
    <property type="entry name" value="Ribosomal_uL22_bac/org-type"/>
</dbReference>
<dbReference type="FunFam" id="3.90.470.10:FF:000017">
    <property type="entry name" value="54S ribosomal protein L22, mitochondrial"/>
    <property type="match status" value="1"/>
</dbReference>
<dbReference type="GO" id="GO:0003735">
    <property type="term" value="F:structural constituent of ribosome"/>
    <property type="evidence" value="ECO:0007669"/>
    <property type="project" value="InterPro"/>
</dbReference>
<dbReference type="InterPro" id="IPR001063">
    <property type="entry name" value="Ribosomal_uL22"/>
</dbReference>
<dbReference type="PANTHER" id="PTHR13501:SF10">
    <property type="entry name" value="LARGE RIBOSOMAL SUBUNIT PROTEIN UL22M"/>
    <property type="match status" value="1"/>
</dbReference>
<dbReference type="OrthoDB" id="416470at2759"/>
<feature type="compositionally biased region" description="Polar residues" evidence="5">
    <location>
        <begin position="82"/>
        <end position="109"/>
    </location>
</feature>
<feature type="region of interest" description="Disordered" evidence="5">
    <location>
        <begin position="1"/>
        <end position="134"/>
    </location>
</feature>
<dbReference type="EMBL" id="CVMT01000004">
    <property type="protein sequence ID" value="CRG88152.1"/>
    <property type="molecule type" value="Genomic_DNA"/>
</dbReference>
<gene>
    <name evidence="6" type="ORF">PISL3812_05179</name>
</gene>
<dbReference type="STRING" id="28573.A0A0U1LYE7"/>
<dbReference type="CDD" id="cd00336">
    <property type="entry name" value="Ribosomal_L22"/>
    <property type="match status" value="1"/>
</dbReference>
<dbReference type="SUPFAM" id="SSF54843">
    <property type="entry name" value="Ribosomal protein L22"/>
    <property type="match status" value="1"/>
</dbReference>
<evidence type="ECO:0000256" key="3">
    <source>
        <dbReference type="ARBA" id="ARBA00023274"/>
    </source>
</evidence>
<sequence>MPRLPRRTISYTRTFRAEEDGSKTKPEANKTTLNANKTTPEASKPDTNPESSSSVFSSMKSIFFPEGKPAKKPKRPMKQADFQRQGSLTSDSIFSDDTQADSSVGSTGAAQEEPGEQGTPPLEQRDRKTMSMTLDPNPVARKKWERKMIIREVRKRGRVTKKEAIMATEREAIVKSHWFKTSVKKLVPLARQIQGKSVDEAILQMRFSKKKAAKDVLEHLEHAKNVAIVRYGMGLGKVNGEESKIQPVTITLKNGESKTITDPSAIYIASSWVNRGPYDKEYDHRARGRINIMRPPHTGISVVLKEEKTQIREWKDREARALRQRKSMLWVQLPDRPVSAQNQYYSW</sequence>
<dbReference type="GO" id="GO:0006412">
    <property type="term" value="P:translation"/>
    <property type="evidence" value="ECO:0007669"/>
    <property type="project" value="InterPro"/>
</dbReference>
<keyword evidence="7" id="KW-1185">Reference proteome</keyword>
<protein>
    <recommendedName>
        <fullName evidence="8">54S ribosomal protein L22, mitochondrial</fullName>
    </recommendedName>
</protein>
<name>A0A0U1LYE7_TALIS</name>
<dbReference type="OMA" id="QRQYYSW"/>
<feature type="compositionally biased region" description="Low complexity" evidence="5">
    <location>
        <begin position="51"/>
        <end position="64"/>
    </location>
</feature>
<feature type="compositionally biased region" description="Low complexity" evidence="5">
    <location>
        <begin position="29"/>
        <end position="39"/>
    </location>
</feature>
<evidence type="ECO:0000313" key="6">
    <source>
        <dbReference type="EMBL" id="CRG88152.1"/>
    </source>
</evidence>
<accession>A0A0U1LYE7</accession>